<name>A0A6I3U3Y7_STREE</name>
<evidence type="ECO:0000313" key="5">
    <source>
        <dbReference type="EMBL" id="MTV88286.1"/>
    </source>
</evidence>
<evidence type="ECO:0000313" key="6">
    <source>
        <dbReference type="Proteomes" id="UP000469505"/>
    </source>
</evidence>
<dbReference type="Proteomes" id="UP000469505">
    <property type="component" value="Unassembled WGS sequence"/>
</dbReference>
<dbReference type="InterPro" id="IPR014018">
    <property type="entry name" value="SecA_motor_DEAD"/>
</dbReference>
<dbReference type="GO" id="GO:0017038">
    <property type="term" value="P:protein import"/>
    <property type="evidence" value="ECO:0007669"/>
    <property type="project" value="InterPro"/>
</dbReference>
<keyword evidence="1" id="KW-1003">Cell membrane</keyword>
<dbReference type="PANTHER" id="PTHR30612:SF0">
    <property type="entry name" value="CHLOROPLAST PROTEIN-TRANSPORTING ATPASE"/>
    <property type="match status" value="1"/>
</dbReference>
<dbReference type="Pfam" id="PF07517">
    <property type="entry name" value="SecA_DEAD"/>
    <property type="match status" value="1"/>
</dbReference>
<dbReference type="PROSITE" id="PS51196">
    <property type="entry name" value="SECA_MOTOR_DEAD"/>
    <property type="match status" value="1"/>
</dbReference>
<evidence type="ECO:0000259" key="4">
    <source>
        <dbReference type="PROSITE" id="PS51196"/>
    </source>
</evidence>
<gene>
    <name evidence="5" type="ORF">GM543_12505</name>
</gene>
<evidence type="ECO:0000256" key="2">
    <source>
        <dbReference type="ARBA" id="ARBA00022927"/>
    </source>
</evidence>
<dbReference type="GO" id="GO:0006605">
    <property type="term" value="P:protein targeting"/>
    <property type="evidence" value="ECO:0007669"/>
    <property type="project" value="InterPro"/>
</dbReference>
<keyword evidence="2" id="KW-0813">Transport</keyword>
<organism evidence="5 6">
    <name type="scientific">Streptococcus pneumoniae</name>
    <dbReference type="NCBI Taxonomy" id="1313"/>
    <lineage>
        <taxon>Bacteria</taxon>
        <taxon>Bacillati</taxon>
        <taxon>Bacillota</taxon>
        <taxon>Bacilli</taxon>
        <taxon>Lactobacillales</taxon>
        <taxon>Streptococcaceae</taxon>
        <taxon>Streptococcus</taxon>
    </lineage>
</organism>
<feature type="domain" description="SecA family profile" evidence="4">
    <location>
        <begin position="1"/>
        <end position="107"/>
    </location>
</feature>
<dbReference type="EMBL" id="WNHX01000500">
    <property type="protein sequence ID" value="MTV88286.1"/>
    <property type="molecule type" value="Genomic_DNA"/>
</dbReference>
<reference evidence="5 6" key="1">
    <citation type="submission" date="2019-11" db="EMBL/GenBank/DDBJ databases">
        <title>Growth characteristics of pneumococcus vary with the chemical composition of the capsule and with environmental conditions.</title>
        <authorList>
            <person name="Tothpal A."/>
            <person name="Desobry K."/>
            <person name="Joshi S."/>
            <person name="Wyllie A.L."/>
            <person name="Weinberger D.M."/>
        </authorList>
    </citation>
    <scope>NUCLEOTIDE SEQUENCE [LARGE SCALE GENOMIC DNA]</scope>
    <source>
        <strain evidence="6">pnumococcus35B</strain>
    </source>
</reference>
<dbReference type="SUPFAM" id="SSF52540">
    <property type="entry name" value="P-loop containing nucleoside triphosphate hydrolases"/>
    <property type="match status" value="1"/>
</dbReference>
<dbReference type="InterPro" id="IPR011115">
    <property type="entry name" value="SecA_DEAD"/>
</dbReference>
<sequence length="107" mass="11810">MSSLSDQELVAKTVEFRQRLSEGESLDDILVEAFAVVREADKRILGMFPYDVQVMGAIVMHYGNVAEMNTGEGKTLTATMPVYLNAFSGEGVMVVTPNEYLSKRDAE</sequence>
<dbReference type="GO" id="GO:0031522">
    <property type="term" value="C:cell envelope Sec protein transport complex"/>
    <property type="evidence" value="ECO:0007669"/>
    <property type="project" value="TreeGrafter"/>
</dbReference>
<dbReference type="InterPro" id="IPR000185">
    <property type="entry name" value="SecA"/>
</dbReference>
<evidence type="ECO:0000256" key="3">
    <source>
        <dbReference type="ARBA" id="ARBA00023010"/>
    </source>
</evidence>
<dbReference type="InterPro" id="IPR027417">
    <property type="entry name" value="P-loop_NTPase"/>
</dbReference>
<keyword evidence="3" id="KW-0811">Translocation</keyword>
<dbReference type="GO" id="GO:0006886">
    <property type="term" value="P:intracellular protein transport"/>
    <property type="evidence" value="ECO:0007669"/>
    <property type="project" value="InterPro"/>
</dbReference>
<dbReference type="GO" id="GO:0043952">
    <property type="term" value="P:protein transport by the Sec complex"/>
    <property type="evidence" value="ECO:0007669"/>
    <property type="project" value="TreeGrafter"/>
</dbReference>
<dbReference type="SMART" id="SM00957">
    <property type="entry name" value="SecA_DEAD"/>
    <property type="match status" value="1"/>
</dbReference>
<dbReference type="AlphaFoldDB" id="A0A6I3U3Y7"/>
<keyword evidence="1" id="KW-0472">Membrane</keyword>
<dbReference type="PRINTS" id="PR00906">
    <property type="entry name" value="SECA"/>
</dbReference>
<dbReference type="GO" id="GO:0005829">
    <property type="term" value="C:cytosol"/>
    <property type="evidence" value="ECO:0007669"/>
    <property type="project" value="TreeGrafter"/>
</dbReference>
<dbReference type="PANTHER" id="PTHR30612">
    <property type="entry name" value="SECA INNER MEMBRANE COMPONENT OF SEC PROTEIN SECRETION SYSTEM"/>
    <property type="match status" value="1"/>
</dbReference>
<evidence type="ECO:0000256" key="1">
    <source>
        <dbReference type="ARBA" id="ARBA00022475"/>
    </source>
</evidence>
<protein>
    <recommendedName>
        <fullName evidence="4">SecA family profile domain-containing protein</fullName>
    </recommendedName>
</protein>
<comment type="caution">
    <text evidence="5">The sequence shown here is derived from an EMBL/GenBank/DDBJ whole genome shotgun (WGS) entry which is preliminary data.</text>
</comment>
<keyword evidence="2" id="KW-0653">Protein transport</keyword>
<dbReference type="Gene3D" id="3.40.50.300">
    <property type="entry name" value="P-loop containing nucleotide triphosphate hydrolases"/>
    <property type="match status" value="1"/>
</dbReference>
<dbReference type="GO" id="GO:0005886">
    <property type="term" value="C:plasma membrane"/>
    <property type="evidence" value="ECO:0007669"/>
    <property type="project" value="TreeGrafter"/>
</dbReference>
<proteinExistence type="predicted"/>
<dbReference type="GO" id="GO:0005524">
    <property type="term" value="F:ATP binding"/>
    <property type="evidence" value="ECO:0007669"/>
    <property type="project" value="InterPro"/>
</dbReference>
<accession>A0A6I3U3Y7</accession>
<feature type="non-terminal residue" evidence="5">
    <location>
        <position position="107"/>
    </location>
</feature>